<sequence length="264" mass="29414">MSNPKDSLKRECLSLQQRGVPFKLVPSAGPTAPFPISLSVRVAAPENCNMFDIYEIAIILTIASFDAFEATISVDAKANGIDKSLASAIQTTLNNAYKPSAPSSSWRLEALVDLIERDYRKLLMAVPGTLELYMGEDASGASMRRYAPAILPEAIDPSKAAEEEAEKQRQKEADEEAAREYWRLKKLEDEAAEIERKKKEAEQRRLEVEMDPGSFEKAKVLSKKEREEQDAARDKQGKRQAKTGSNKKKFDPEAHAARKVARGE</sequence>
<dbReference type="Proteomes" id="UP000320333">
    <property type="component" value="Unassembled WGS sequence"/>
</dbReference>
<feature type="compositionally biased region" description="Basic and acidic residues" evidence="1">
    <location>
        <begin position="195"/>
        <end position="237"/>
    </location>
</feature>
<organism evidence="2 3">
    <name type="scientific">Chytriomyces confervae</name>
    <dbReference type="NCBI Taxonomy" id="246404"/>
    <lineage>
        <taxon>Eukaryota</taxon>
        <taxon>Fungi</taxon>
        <taxon>Fungi incertae sedis</taxon>
        <taxon>Chytridiomycota</taxon>
        <taxon>Chytridiomycota incertae sedis</taxon>
        <taxon>Chytridiomycetes</taxon>
        <taxon>Chytridiales</taxon>
        <taxon>Chytriomycetaceae</taxon>
        <taxon>Chytriomyces</taxon>
    </lineage>
</organism>
<keyword evidence="3" id="KW-1185">Reference proteome</keyword>
<proteinExistence type="predicted"/>
<feature type="compositionally biased region" description="Basic and acidic residues" evidence="1">
    <location>
        <begin position="248"/>
        <end position="264"/>
    </location>
</feature>
<feature type="compositionally biased region" description="Basic residues" evidence="1">
    <location>
        <begin position="238"/>
        <end position="247"/>
    </location>
</feature>
<protein>
    <submittedName>
        <fullName evidence="2">Uncharacterized protein</fullName>
    </submittedName>
</protein>
<evidence type="ECO:0000256" key="1">
    <source>
        <dbReference type="SAM" id="MobiDB-lite"/>
    </source>
</evidence>
<reference evidence="2 3" key="1">
    <citation type="journal article" date="2019" name="Sci. Rep.">
        <title>Comparative genomics of chytrid fungi reveal insights into the obligate biotrophic and pathogenic lifestyle of Synchytrium endobioticum.</title>
        <authorList>
            <person name="van de Vossenberg B.T.L.H."/>
            <person name="Warris S."/>
            <person name="Nguyen H.D.T."/>
            <person name="van Gent-Pelzer M.P.E."/>
            <person name="Joly D.L."/>
            <person name="van de Geest H.C."/>
            <person name="Bonants P.J.M."/>
            <person name="Smith D.S."/>
            <person name="Levesque C.A."/>
            <person name="van der Lee T.A.J."/>
        </authorList>
    </citation>
    <scope>NUCLEOTIDE SEQUENCE [LARGE SCALE GENOMIC DNA]</scope>
    <source>
        <strain evidence="2 3">CBS 675.73</strain>
    </source>
</reference>
<feature type="region of interest" description="Disordered" evidence="1">
    <location>
        <begin position="195"/>
        <end position="264"/>
    </location>
</feature>
<feature type="compositionally biased region" description="Basic and acidic residues" evidence="1">
    <location>
        <begin position="159"/>
        <end position="176"/>
    </location>
</feature>
<evidence type="ECO:0000313" key="2">
    <source>
        <dbReference type="EMBL" id="TPX63455.1"/>
    </source>
</evidence>
<dbReference type="OrthoDB" id="2126199at2759"/>
<gene>
    <name evidence="2" type="ORF">CcCBS67573_g08671</name>
</gene>
<name>A0A507EJ93_9FUNG</name>
<feature type="region of interest" description="Disordered" evidence="1">
    <location>
        <begin position="154"/>
        <end position="176"/>
    </location>
</feature>
<accession>A0A507EJ93</accession>
<dbReference type="AlphaFoldDB" id="A0A507EJ93"/>
<evidence type="ECO:0000313" key="3">
    <source>
        <dbReference type="Proteomes" id="UP000320333"/>
    </source>
</evidence>
<dbReference type="EMBL" id="QEAP01000606">
    <property type="protein sequence ID" value="TPX63455.1"/>
    <property type="molecule type" value="Genomic_DNA"/>
</dbReference>
<comment type="caution">
    <text evidence="2">The sequence shown here is derived from an EMBL/GenBank/DDBJ whole genome shotgun (WGS) entry which is preliminary data.</text>
</comment>